<dbReference type="InterPro" id="IPR037401">
    <property type="entry name" value="SnoaL-like"/>
</dbReference>
<dbReference type="InterPro" id="IPR032710">
    <property type="entry name" value="NTF2-like_dom_sf"/>
</dbReference>
<dbReference type="Pfam" id="PF12680">
    <property type="entry name" value="SnoaL_2"/>
    <property type="match status" value="1"/>
</dbReference>
<evidence type="ECO:0000259" key="1">
    <source>
        <dbReference type="Pfam" id="PF12680"/>
    </source>
</evidence>
<sequence>MSITDVIDAQLAAYNARNIEDLLATYHEDCVIEDAVGNIQNSGKEEIRERYTALFEISPELNATITNRIVHNNYVIDHESVTGHRGRTDVLLAVPVYRVEDGLITHVRFIG</sequence>
<reference evidence="2" key="1">
    <citation type="submission" date="2023-02" db="EMBL/GenBank/DDBJ databases">
        <title>Pathogen: clinical or host-associated sample.</title>
        <authorList>
            <person name="Hergert J."/>
            <person name="Casey R."/>
            <person name="Wagner J."/>
            <person name="Young E.L."/>
            <person name="Oakeson K.F."/>
        </authorList>
    </citation>
    <scope>NUCLEOTIDE SEQUENCE</scope>
    <source>
        <strain evidence="2">2022CK-00830</strain>
    </source>
</reference>
<dbReference type="SUPFAM" id="SSF54427">
    <property type="entry name" value="NTF2-like"/>
    <property type="match status" value="1"/>
</dbReference>
<accession>A0AAX3N2H4</accession>
<protein>
    <submittedName>
        <fullName evidence="2">Nuclear transport factor 2 family protein</fullName>
    </submittedName>
</protein>
<evidence type="ECO:0000313" key="2">
    <source>
        <dbReference type="EMBL" id="WDH83498.1"/>
    </source>
</evidence>
<evidence type="ECO:0000313" key="3">
    <source>
        <dbReference type="Proteomes" id="UP001220962"/>
    </source>
</evidence>
<proteinExistence type="predicted"/>
<organism evidence="2 3">
    <name type="scientific">Paenibacillus urinalis</name>
    <dbReference type="NCBI Taxonomy" id="521520"/>
    <lineage>
        <taxon>Bacteria</taxon>
        <taxon>Bacillati</taxon>
        <taxon>Bacillota</taxon>
        <taxon>Bacilli</taxon>
        <taxon>Bacillales</taxon>
        <taxon>Paenibacillaceae</taxon>
        <taxon>Paenibacillus</taxon>
    </lineage>
</organism>
<gene>
    <name evidence="2" type="ORF">PUW23_04430</name>
</gene>
<dbReference type="RefSeq" id="WP_205054099.1">
    <property type="nucleotide sequence ID" value="NZ_CP118101.1"/>
</dbReference>
<name>A0AAX3N2H4_9BACL</name>
<dbReference type="EMBL" id="CP118101">
    <property type="protein sequence ID" value="WDH83498.1"/>
    <property type="molecule type" value="Genomic_DNA"/>
</dbReference>
<dbReference type="AlphaFoldDB" id="A0AAX3N2H4"/>
<feature type="domain" description="SnoaL-like" evidence="1">
    <location>
        <begin position="9"/>
        <end position="106"/>
    </location>
</feature>
<dbReference type="Proteomes" id="UP001220962">
    <property type="component" value="Chromosome"/>
</dbReference>
<dbReference type="Gene3D" id="3.10.450.50">
    <property type="match status" value="1"/>
</dbReference>